<sequence length="122" mass="13972">MMLTEQFFLQGRFKLETIPHEMRMSHWVYAPRVTDTQSGQVLLDLVGQCWDCQSAIERDNTLCLTLDGYPDRANWLELAFLPETGRVQLKAGNINAKALIAQAFLPQELTSYLDRLRANILS</sequence>
<evidence type="ECO:0000313" key="1">
    <source>
        <dbReference type="EMBL" id="ASK68197.1"/>
    </source>
</evidence>
<name>A0A220UJ61_9GAMM</name>
<dbReference type="KEGG" id="sbj:CF168_04540"/>
<reference evidence="1 2" key="1">
    <citation type="submission" date="2017-07" db="EMBL/GenBank/DDBJ databases">
        <title>Phenotypical and genomic characterization of a clinical isolate of Shewanella bicestrii sp. nov. producing an extended-spectrum beta-lactamase and a new oxacillinase variant.</title>
        <authorList>
            <person name="Jousset A.B."/>
            <person name="Bonnin R.A."/>
            <person name="Girlich D."/>
            <person name="Dabos L."/>
            <person name="Potron A."/>
            <person name="Dortet L."/>
            <person name="Glaser P."/>
            <person name="Naas T."/>
        </authorList>
    </citation>
    <scope>NUCLEOTIDE SEQUENCE [LARGE SCALE GENOMIC DNA]</scope>
    <source>
        <strain evidence="1 2">JAB-1</strain>
    </source>
</reference>
<dbReference type="EMBL" id="CP022358">
    <property type="protein sequence ID" value="ASK68197.1"/>
    <property type="molecule type" value="Genomic_DNA"/>
</dbReference>
<keyword evidence="2" id="KW-1185">Reference proteome</keyword>
<protein>
    <submittedName>
        <fullName evidence="1">Uncharacterized protein</fullName>
    </submittedName>
</protein>
<evidence type="ECO:0000313" key="2">
    <source>
        <dbReference type="Proteomes" id="UP000198367"/>
    </source>
</evidence>
<dbReference type="Proteomes" id="UP000198367">
    <property type="component" value="Chromosome"/>
</dbReference>
<organism evidence="1 2">
    <name type="scientific">Shewanella bicestrii</name>
    <dbReference type="NCBI Taxonomy" id="2018305"/>
    <lineage>
        <taxon>Bacteria</taxon>
        <taxon>Pseudomonadati</taxon>
        <taxon>Pseudomonadota</taxon>
        <taxon>Gammaproteobacteria</taxon>
        <taxon>Alteromonadales</taxon>
        <taxon>Shewanellaceae</taxon>
        <taxon>Shewanella</taxon>
    </lineage>
</organism>
<accession>A0A220UJ61</accession>
<gene>
    <name evidence="1" type="ORF">CF168_04540</name>
</gene>
<dbReference type="AlphaFoldDB" id="A0A220UJ61"/>
<proteinExistence type="predicted"/>